<organism evidence="1 2">
    <name type="scientific">Cetraspora pellucida</name>
    <dbReference type="NCBI Taxonomy" id="1433469"/>
    <lineage>
        <taxon>Eukaryota</taxon>
        <taxon>Fungi</taxon>
        <taxon>Fungi incertae sedis</taxon>
        <taxon>Mucoromycota</taxon>
        <taxon>Glomeromycotina</taxon>
        <taxon>Glomeromycetes</taxon>
        <taxon>Diversisporales</taxon>
        <taxon>Gigasporaceae</taxon>
        <taxon>Cetraspora</taxon>
    </lineage>
</organism>
<feature type="non-terminal residue" evidence="1">
    <location>
        <position position="1"/>
    </location>
</feature>
<accession>A0ACA9P842</accession>
<sequence>KKSSQWIQQAVQERHIEFIPYDSFTKHEEIARGAYGEVTKAYWPTAEKTVALKSLFDNYDSEAVDDKDFDDFVKEIKLIRSVHFHDNVIRVFGISQDPATSRYFMVLQYADGGSLRDYLQKNFKTLDWKKKISMGKQIASGLKLSGTGSTSVLTGMFAYLEPQCFIDPKYQRDKASDIYSLGVLLWEISSGRIPFDDQNIFDISNKVKNGEREKPVDGTPDDYRMVYERAWSQNPKDRQDINEVKEKLEEMLSEGKKGDNSIGSLTNNMNALNTAVPKSPFNQPNNNANKRFSQNNVPPTYQPGGFNPNFGYNGNIVRSNTDPNLMQNYTPQPIYQPMTSYANNNVIPQRPLIPQYTMNEAHNTNMNQGMVAAAQQQQFPNNASNVKYSSGMNNHFQQQPLYPTVNAGQSQTYPNINQHLMPNNFNNNQQQFKPIVHSPSNMNAQPMTPSNMNVQSMTPSNMNVQSMTPSNMNVQSMTPSNMNVQSMTP</sequence>
<dbReference type="Proteomes" id="UP000789366">
    <property type="component" value="Unassembled WGS sequence"/>
</dbReference>
<protein>
    <submittedName>
        <fullName evidence="1">11765_t:CDS:1</fullName>
    </submittedName>
</protein>
<proteinExistence type="predicted"/>
<name>A0ACA9P842_9GLOM</name>
<reference evidence="1" key="1">
    <citation type="submission" date="2021-06" db="EMBL/GenBank/DDBJ databases">
        <authorList>
            <person name="Kallberg Y."/>
            <person name="Tangrot J."/>
            <person name="Rosling A."/>
        </authorList>
    </citation>
    <scope>NUCLEOTIDE SEQUENCE</scope>
    <source>
        <strain evidence="1">28 12/20/2015</strain>
    </source>
</reference>
<evidence type="ECO:0000313" key="2">
    <source>
        <dbReference type="Proteomes" id="UP000789366"/>
    </source>
</evidence>
<comment type="caution">
    <text evidence="1">The sequence shown here is derived from an EMBL/GenBank/DDBJ whole genome shotgun (WGS) entry which is preliminary data.</text>
</comment>
<evidence type="ECO:0000313" key="1">
    <source>
        <dbReference type="EMBL" id="CAG8696540.1"/>
    </source>
</evidence>
<gene>
    <name evidence="1" type="ORF">SPELUC_LOCUS11048</name>
</gene>
<keyword evidence="2" id="KW-1185">Reference proteome</keyword>
<dbReference type="EMBL" id="CAJVPW010022208">
    <property type="protein sequence ID" value="CAG8696540.1"/>
    <property type="molecule type" value="Genomic_DNA"/>
</dbReference>
<feature type="non-terminal residue" evidence="1">
    <location>
        <position position="489"/>
    </location>
</feature>